<evidence type="ECO:0000313" key="10">
    <source>
        <dbReference type="Proteomes" id="UP000240883"/>
    </source>
</evidence>
<dbReference type="GO" id="GO:0004553">
    <property type="term" value="F:hydrolase activity, hydrolyzing O-glycosyl compounds"/>
    <property type="evidence" value="ECO:0007669"/>
    <property type="project" value="InterPro"/>
</dbReference>
<feature type="compositionally biased region" description="Pro residues" evidence="7">
    <location>
        <begin position="1"/>
        <end position="13"/>
    </location>
</feature>
<evidence type="ECO:0000256" key="2">
    <source>
        <dbReference type="ARBA" id="ARBA00008061"/>
    </source>
</evidence>
<reference evidence="9 10" key="1">
    <citation type="journal article" date="2018" name="Front. Microbiol.">
        <title>Genome-Wide Analysis of Corynespora cassiicola Leaf Fall Disease Putative Effectors.</title>
        <authorList>
            <person name="Lopez D."/>
            <person name="Ribeiro S."/>
            <person name="Label P."/>
            <person name="Fumanal B."/>
            <person name="Venisse J.S."/>
            <person name="Kohler A."/>
            <person name="de Oliveira R.R."/>
            <person name="Labutti K."/>
            <person name="Lipzen A."/>
            <person name="Lail K."/>
            <person name="Bauer D."/>
            <person name="Ohm R.A."/>
            <person name="Barry K.W."/>
            <person name="Spatafora J."/>
            <person name="Grigoriev I.V."/>
            <person name="Martin F.M."/>
            <person name="Pujade-Renaud V."/>
        </authorList>
    </citation>
    <scope>NUCLEOTIDE SEQUENCE [LARGE SCALE GENOMIC DNA]</scope>
    <source>
        <strain evidence="9 10">Philippines</strain>
    </source>
</reference>
<keyword evidence="10" id="KW-1185">Reference proteome</keyword>
<evidence type="ECO:0000256" key="5">
    <source>
        <dbReference type="ARBA" id="ARBA00023277"/>
    </source>
</evidence>
<gene>
    <name evidence="9" type="ORF">BS50DRAFT_562203</name>
</gene>
<dbReference type="InterPro" id="IPR006047">
    <property type="entry name" value="GH13_cat_dom"/>
</dbReference>
<protein>
    <submittedName>
        <fullName evidence="9">Alpha amylase</fullName>
    </submittedName>
</protein>
<dbReference type="CDD" id="cd11318">
    <property type="entry name" value="AmyAc_bac_fung_AmyA"/>
    <property type="match status" value="1"/>
</dbReference>
<organism evidence="9 10">
    <name type="scientific">Corynespora cassiicola Philippines</name>
    <dbReference type="NCBI Taxonomy" id="1448308"/>
    <lineage>
        <taxon>Eukaryota</taxon>
        <taxon>Fungi</taxon>
        <taxon>Dikarya</taxon>
        <taxon>Ascomycota</taxon>
        <taxon>Pezizomycotina</taxon>
        <taxon>Dothideomycetes</taxon>
        <taxon>Pleosporomycetidae</taxon>
        <taxon>Pleosporales</taxon>
        <taxon>Corynesporascaceae</taxon>
        <taxon>Corynespora</taxon>
    </lineage>
</organism>
<evidence type="ECO:0000256" key="4">
    <source>
        <dbReference type="ARBA" id="ARBA00022801"/>
    </source>
</evidence>
<dbReference type="InterPro" id="IPR013776">
    <property type="entry name" value="A-amylase_thermo"/>
</dbReference>
<dbReference type="Gene3D" id="3.20.20.80">
    <property type="entry name" value="Glycosidases"/>
    <property type="match status" value="1"/>
</dbReference>
<dbReference type="NCBIfam" id="NF006968">
    <property type="entry name" value="PRK09441.1-1"/>
    <property type="match status" value="1"/>
</dbReference>
<evidence type="ECO:0000256" key="3">
    <source>
        <dbReference type="ARBA" id="ARBA00022723"/>
    </source>
</evidence>
<sequence length="532" mass="60887">MAPSFLPPSPPKSPKLNDTGTSPQNSNPVLFEAFEWHSIADHKHWCRLRETLPALASIGISSIWLPPGSKAKDAESNGYDIYDAYDLGEFNQKGTVPTKWGTKQDLVHLARECKNQGMGLVWDAILNHRAFADSTETVKVVEVDPKDRRLDISQPFDIVAWTKFDYAARNGKYSTFTYNKNHFNGTDWNQRTERRAIYRFTENGKNWAQDVSNMQGNADYLMLENIDYTNQEVIDETMNWGEWILGELSLEGFRLDAVQHYSWKFANSWTQHLKNVKQGNLLCVGEYWNGDVNVLLKWLNNMSPDFQLYDVPLMYNIARLSWNRDQDLRNVFRGTLVESRPKNAVTFIRIHDTQKGQAMDTPIRRSFLPQAYSLLLLRQEGHPCVFFGDLYGISGPYPEPPTCWGKLPGIILARKLYAHGIQTDYFERSDCIGWLRSGDLQNPDGCAVVMSWAETELVHELPHLTMNVGSSHAGELWTDVLGFEWTAVEIDNQGVGKFPCQPNSMSCFVNEGAMNREMFPVRFNTDFYSKAF</sequence>
<dbReference type="Gene3D" id="2.60.40.1180">
    <property type="entry name" value="Golgi alpha-mannosidase II"/>
    <property type="match status" value="1"/>
</dbReference>
<dbReference type="OrthoDB" id="550577at2759"/>
<feature type="region of interest" description="Disordered" evidence="7">
    <location>
        <begin position="1"/>
        <end position="24"/>
    </location>
</feature>
<proteinExistence type="inferred from homology"/>
<keyword evidence="3" id="KW-0479">Metal-binding</keyword>
<dbReference type="Proteomes" id="UP000240883">
    <property type="component" value="Unassembled WGS sequence"/>
</dbReference>
<dbReference type="STRING" id="1448308.A0A2T2N7Z9"/>
<dbReference type="GO" id="GO:0005509">
    <property type="term" value="F:calcium ion binding"/>
    <property type="evidence" value="ECO:0007669"/>
    <property type="project" value="InterPro"/>
</dbReference>
<evidence type="ECO:0000256" key="1">
    <source>
        <dbReference type="ARBA" id="ARBA00001913"/>
    </source>
</evidence>
<keyword evidence="6" id="KW-0326">Glycosidase</keyword>
<evidence type="ECO:0000259" key="8">
    <source>
        <dbReference type="SMART" id="SM00642"/>
    </source>
</evidence>
<evidence type="ECO:0000313" key="9">
    <source>
        <dbReference type="EMBL" id="PSN61366.1"/>
    </source>
</evidence>
<dbReference type="PIRSF" id="PIRSF001021">
    <property type="entry name" value="Alph-amls_thrmst"/>
    <property type="match status" value="1"/>
</dbReference>
<dbReference type="SUPFAM" id="SSF51011">
    <property type="entry name" value="Glycosyl hydrolase domain"/>
    <property type="match status" value="1"/>
</dbReference>
<dbReference type="EMBL" id="KZ678144">
    <property type="protein sequence ID" value="PSN61366.1"/>
    <property type="molecule type" value="Genomic_DNA"/>
</dbReference>
<dbReference type="InterPro" id="IPR017853">
    <property type="entry name" value="GH"/>
</dbReference>
<dbReference type="GO" id="GO:0005975">
    <property type="term" value="P:carbohydrate metabolic process"/>
    <property type="evidence" value="ECO:0007669"/>
    <property type="project" value="InterPro"/>
</dbReference>
<dbReference type="Gene3D" id="2.40.30.140">
    <property type="match status" value="1"/>
</dbReference>
<dbReference type="AlphaFoldDB" id="A0A2T2N7Z9"/>
<accession>A0A2T2N7Z9</accession>
<comment type="similarity">
    <text evidence="2">Belongs to the glycosyl hydrolase 13 family.</text>
</comment>
<feature type="domain" description="Glycosyl hydrolase family 13 catalytic" evidence="8">
    <location>
        <begin position="28"/>
        <end position="414"/>
    </location>
</feature>
<comment type="cofactor">
    <cofactor evidence="1">
        <name>Ca(2+)</name>
        <dbReference type="ChEBI" id="CHEBI:29108"/>
    </cofactor>
</comment>
<evidence type="ECO:0000256" key="7">
    <source>
        <dbReference type="SAM" id="MobiDB-lite"/>
    </source>
</evidence>
<dbReference type="Pfam" id="PF00128">
    <property type="entry name" value="Alpha-amylase"/>
    <property type="match status" value="1"/>
</dbReference>
<keyword evidence="4" id="KW-0378">Hydrolase</keyword>
<dbReference type="InterPro" id="IPR013780">
    <property type="entry name" value="Glyco_hydro_b"/>
</dbReference>
<name>A0A2T2N7Z9_CORCC</name>
<dbReference type="SMART" id="SM00642">
    <property type="entry name" value="Aamy"/>
    <property type="match status" value="1"/>
</dbReference>
<dbReference type="SUPFAM" id="SSF51445">
    <property type="entry name" value="(Trans)glycosidases"/>
    <property type="match status" value="1"/>
</dbReference>
<dbReference type="PANTHER" id="PTHR43447">
    <property type="entry name" value="ALPHA-AMYLASE"/>
    <property type="match status" value="1"/>
</dbReference>
<dbReference type="NCBIfam" id="NF006969">
    <property type="entry name" value="PRK09441.1-2"/>
    <property type="match status" value="1"/>
</dbReference>
<evidence type="ECO:0000256" key="6">
    <source>
        <dbReference type="ARBA" id="ARBA00023295"/>
    </source>
</evidence>
<keyword evidence="5" id="KW-0119">Carbohydrate metabolism</keyword>